<dbReference type="RefSeq" id="WP_349804437.1">
    <property type="nucleotide sequence ID" value="NZ_JBEGDP010000008.1"/>
</dbReference>
<feature type="domain" description="AB hydrolase-1" evidence="2">
    <location>
        <begin position="47"/>
        <end position="306"/>
    </location>
</feature>
<dbReference type="Pfam" id="PF12697">
    <property type="entry name" value="Abhydrolase_6"/>
    <property type="match status" value="1"/>
</dbReference>
<dbReference type="PANTHER" id="PTHR43798">
    <property type="entry name" value="MONOACYLGLYCEROL LIPASE"/>
    <property type="match status" value="1"/>
</dbReference>
<dbReference type="InterPro" id="IPR050266">
    <property type="entry name" value="AB_hydrolase_sf"/>
</dbReference>
<dbReference type="Gene3D" id="3.40.50.1820">
    <property type="entry name" value="alpha/beta hydrolase"/>
    <property type="match status" value="1"/>
</dbReference>
<keyword evidence="4" id="KW-1185">Reference proteome</keyword>
<name>A0ABV1NY33_9ACTN</name>
<sequence length="311" mass="32244">MTPSSETGPRHAHATGPEPDRHDVAVEAGDLATFRYGAPGAPPARTVLAVHGITASSRAWPAVARSLPDDWALVAVDLRGRGASRDLPGPTGLDRHVADLRTVVRSLDPEGSGDLVLLGHSMGAYVGLLLADDSPDAFARVVLVDGAVPLPVPDGADPDAVLEATLGPALARLSQTFPDDDAYVDVFRAHPALAPHWNDDVETYARCDALTTDAGVRSRAVEDAVRADGRDLLVLGERLDAALRGLRTPTTLLVAPLGMFGEAPGLLPAEAVAAYDAEVPALGVETLAGANHYTILFDPAAARRVAAAVTG</sequence>
<protein>
    <submittedName>
        <fullName evidence="3">Alpha/beta fold hydrolase</fullName>
    </submittedName>
</protein>
<evidence type="ECO:0000313" key="3">
    <source>
        <dbReference type="EMBL" id="MEQ7847409.1"/>
    </source>
</evidence>
<dbReference type="EMBL" id="JBEGDP010000008">
    <property type="protein sequence ID" value="MEQ7847409.1"/>
    <property type="molecule type" value="Genomic_DNA"/>
</dbReference>
<evidence type="ECO:0000256" key="1">
    <source>
        <dbReference type="SAM" id="MobiDB-lite"/>
    </source>
</evidence>
<dbReference type="InterPro" id="IPR029058">
    <property type="entry name" value="AB_hydrolase_fold"/>
</dbReference>
<reference evidence="3 4" key="1">
    <citation type="submission" date="2024-02" db="EMBL/GenBank/DDBJ databases">
        <title>Full genome sequence of Nocardioides kribbensis.</title>
        <authorList>
            <person name="Poletto B.L."/>
            <person name="Silva G."/>
            <person name="Galante D."/>
            <person name="Campos K.R."/>
            <person name="Santos M.B.N."/>
            <person name="Sacchi C.T."/>
        </authorList>
    </citation>
    <scope>NUCLEOTIDE SEQUENCE [LARGE SCALE GENOMIC DNA]</scope>
    <source>
        <strain evidence="3 4">O4R</strain>
    </source>
</reference>
<dbReference type="InterPro" id="IPR000073">
    <property type="entry name" value="AB_hydrolase_1"/>
</dbReference>
<dbReference type="SUPFAM" id="SSF53474">
    <property type="entry name" value="alpha/beta-Hydrolases"/>
    <property type="match status" value="1"/>
</dbReference>
<evidence type="ECO:0000313" key="4">
    <source>
        <dbReference type="Proteomes" id="UP001482520"/>
    </source>
</evidence>
<dbReference type="GO" id="GO:0016787">
    <property type="term" value="F:hydrolase activity"/>
    <property type="evidence" value="ECO:0007669"/>
    <property type="project" value="UniProtKB-KW"/>
</dbReference>
<dbReference type="PANTHER" id="PTHR43798:SF33">
    <property type="entry name" value="HYDROLASE, PUTATIVE (AFU_ORTHOLOGUE AFUA_2G14860)-RELATED"/>
    <property type="match status" value="1"/>
</dbReference>
<organism evidence="3 4">
    <name type="scientific">Nocardioides kribbensis</name>
    <dbReference type="NCBI Taxonomy" id="305517"/>
    <lineage>
        <taxon>Bacteria</taxon>
        <taxon>Bacillati</taxon>
        <taxon>Actinomycetota</taxon>
        <taxon>Actinomycetes</taxon>
        <taxon>Propionibacteriales</taxon>
        <taxon>Nocardioidaceae</taxon>
        <taxon>Nocardioides</taxon>
    </lineage>
</organism>
<evidence type="ECO:0000259" key="2">
    <source>
        <dbReference type="Pfam" id="PF12697"/>
    </source>
</evidence>
<feature type="region of interest" description="Disordered" evidence="1">
    <location>
        <begin position="1"/>
        <end position="22"/>
    </location>
</feature>
<proteinExistence type="predicted"/>
<accession>A0ABV1NY33</accession>
<comment type="caution">
    <text evidence="3">The sequence shown here is derived from an EMBL/GenBank/DDBJ whole genome shotgun (WGS) entry which is preliminary data.</text>
</comment>
<keyword evidence="3" id="KW-0378">Hydrolase</keyword>
<dbReference type="Proteomes" id="UP001482520">
    <property type="component" value="Unassembled WGS sequence"/>
</dbReference>
<gene>
    <name evidence="3" type="ORF">V6R90_08980</name>
</gene>